<protein>
    <submittedName>
        <fullName evidence="3">DUF262 domain-containing protein</fullName>
    </submittedName>
</protein>
<evidence type="ECO:0000259" key="2">
    <source>
        <dbReference type="Pfam" id="PF07510"/>
    </source>
</evidence>
<dbReference type="RefSeq" id="WP_264320971.1">
    <property type="nucleotide sequence ID" value="NZ_JADEXN010000112.1"/>
</dbReference>
<dbReference type="AlphaFoldDB" id="A0A928VXT0"/>
<dbReference type="InterPro" id="IPR011089">
    <property type="entry name" value="GmrSD_C"/>
</dbReference>
<gene>
    <name evidence="3" type="ORF">IQ235_08030</name>
</gene>
<evidence type="ECO:0000313" key="4">
    <source>
        <dbReference type="Proteomes" id="UP000621799"/>
    </source>
</evidence>
<name>A0A928VXT0_9CYAN</name>
<dbReference type="PANTHER" id="PTHR35149:SF2">
    <property type="entry name" value="DUF262 DOMAIN-CONTAINING PROTEIN"/>
    <property type="match status" value="1"/>
</dbReference>
<accession>A0A928VXT0</accession>
<dbReference type="Pfam" id="PF07510">
    <property type="entry name" value="GmrSD_C"/>
    <property type="match status" value="1"/>
</dbReference>
<feature type="domain" description="GmrSD restriction endonucleases C-terminal" evidence="2">
    <location>
        <begin position="422"/>
        <end position="578"/>
    </location>
</feature>
<evidence type="ECO:0000313" key="3">
    <source>
        <dbReference type="EMBL" id="MBE9040727.1"/>
    </source>
</evidence>
<evidence type="ECO:0000259" key="1">
    <source>
        <dbReference type="Pfam" id="PF03235"/>
    </source>
</evidence>
<reference evidence="3" key="1">
    <citation type="submission" date="2020-10" db="EMBL/GenBank/DDBJ databases">
        <authorList>
            <person name="Castelo-Branco R."/>
            <person name="Eusebio N."/>
            <person name="Adriana R."/>
            <person name="Vieira A."/>
            <person name="Brugerolle De Fraissinette N."/>
            <person name="Rezende De Castro R."/>
            <person name="Schneider M.P."/>
            <person name="Vasconcelos V."/>
            <person name="Leao P.N."/>
        </authorList>
    </citation>
    <scope>NUCLEOTIDE SEQUENCE</scope>
    <source>
        <strain evidence="3">LEGE 11467</strain>
    </source>
</reference>
<sequence>MATIESQDLSIGKLFNDFYIVPSYQREYVWEDEHVKDFFEDIHNEFSEDGQPSDYFIGSIIVCEEQHGLYEVIDGQQRITTAYILLCAIRDYLASISSRESIEKLNSQIASTDIDEDGNDVFRYRVKLQYEDSRGVLEKIANKEDQISERSLDTLSSKNIANSYYIFKRLLKNEFPSEDLVIPQIKRFYAYLNKSVILVRVKTDTRGDALRVFATVNNRGVNLEAIDLVKNLMFMKAKTKEYDRLKLYWKNMADVLFKSKEKPMRFMRYFIIAFYNNSDSLKSDIYGWFLNSKNQDVYQKNPVNFVNHLLLGSKYYVDFVDGKSINEKYNQNIANIRKISSSARMPFMVLLAGTRLPLELFSELCKHVENIFFIFLFLRESTSSFEKIFIRWCFQIRNIKTKAEFDDFVNTHINTQKIRLAERFNLSFSNLEESSVPKAQLRYILAKLTQYLDENAYESDRDLSIYLSKSVEIEHILPQQPKAAIKKTFDKPDEIEGYIKKLGNLTLLEKSINKSIGNKPFEEKKVEYPKSQYILTRSISEKIEVGKNTAINRATANLQPFDEWTSESIEQRQKMLTELAKKVWEMP</sequence>
<dbReference type="Pfam" id="PF03235">
    <property type="entry name" value="GmrSD_N"/>
    <property type="match status" value="1"/>
</dbReference>
<keyword evidence="4" id="KW-1185">Reference proteome</keyword>
<dbReference type="Proteomes" id="UP000621799">
    <property type="component" value="Unassembled WGS sequence"/>
</dbReference>
<organism evidence="3 4">
    <name type="scientific">Zarconia navalis LEGE 11467</name>
    <dbReference type="NCBI Taxonomy" id="1828826"/>
    <lineage>
        <taxon>Bacteria</taxon>
        <taxon>Bacillati</taxon>
        <taxon>Cyanobacteriota</taxon>
        <taxon>Cyanophyceae</taxon>
        <taxon>Oscillatoriophycideae</taxon>
        <taxon>Oscillatoriales</taxon>
        <taxon>Oscillatoriales incertae sedis</taxon>
        <taxon>Zarconia</taxon>
        <taxon>Zarconia navalis</taxon>
    </lineage>
</organism>
<feature type="domain" description="GmrSD restriction endonucleases N-terminal" evidence="1">
    <location>
        <begin position="12"/>
        <end position="234"/>
    </location>
</feature>
<proteinExistence type="predicted"/>
<dbReference type="InterPro" id="IPR004919">
    <property type="entry name" value="GmrSD_N"/>
</dbReference>
<dbReference type="PANTHER" id="PTHR35149">
    <property type="entry name" value="SLL5132 PROTEIN"/>
    <property type="match status" value="1"/>
</dbReference>
<dbReference type="EMBL" id="JADEXN010000112">
    <property type="protein sequence ID" value="MBE9040727.1"/>
    <property type="molecule type" value="Genomic_DNA"/>
</dbReference>
<comment type="caution">
    <text evidence="3">The sequence shown here is derived from an EMBL/GenBank/DDBJ whole genome shotgun (WGS) entry which is preliminary data.</text>
</comment>